<evidence type="ECO:0000256" key="1">
    <source>
        <dbReference type="SAM" id="Phobius"/>
    </source>
</evidence>
<keyword evidence="1" id="KW-0472">Membrane</keyword>
<keyword evidence="1" id="KW-0812">Transmembrane</keyword>
<gene>
    <name evidence="2" type="ORF">NPIL_482371</name>
</gene>
<organism evidence="2 3">
    <name type="scientific">Nephila pilipes</name>
    <name type="common">Giant wood spider</name>
    <name type="synonym">Nephila maculata</name>
    <dbReference type="NCBI Taxonomy" id="299642"/>
    <lineage>
        <taxon>Eukaryota</taxon>
        <taxon>Metazoa</taxon>
        <taxon>Ecdysozoa</taxon>
        <taxon>Arthropoda</taxon>
        <taxon>Chelicerata</taxon>
        <taxon>Arachnida</taxon>
        <taxon>Araneae</taxon>
        <taxon>Araneomorphae</taxon>
        <taxon>Entelegynae</taxon>
        <taxon>Araneoidea</taxon>
        <taxon>Nephilidae</taxon>
        <taxon>Nephila</taxon>
    </lineage>
</organism>
<proteinExistence type="predicted"/>
<sequence>MVAFFIQQYCSCIWQGITLILARFCEHHYCQNSQQMYEQDGKSCSYICTRRKLGQRIWVRNLITPLTKPIFTAIFDLNITLATTNISNSVGRPPVLLMSVGIILLISNASMLRLRVASTN</sequence>
<dbReference type="Proteomes" id="UP000887013">
    <property type="component" value="Unassembled WGS sequence"/>
</dbReference>
<protein>
    <submittedName>
        <fullName evidence="2">Uncharacterized protein</fullName>
    </submittedName>
</protein>
<dbReference type="AlphaFoldDB" id="A0A8X6IAV4"/>
<keyword evidence="3" id="KW-1185">Reference proteome</keyword>
<reference evidence="2" key="1">
    <citation type="submission" date="2020-08" db="EMBL/GenBank/DDBJ databases">
        <title>Multicomponent nature underlies the extraordinary mechanical properties of spider dragline silk.</title>
        <authorList>
            <person name="Kono N."/>
            <person name="Nakamura H."/>
            <person name="Mori M."/>
            <person name="Yoshida Y."/>
            <person name="Ohtoshi R."/>
            <person name="Malay A.D."/>
            <person name="Moran D.A.P."/>
            <person name="Tomita M."/>
            <person name="Numata K."/>
            <person name="Arakawa K."/>
        </authorList>
    </citation>
    <scope>NUCLEOTIDE SEQUENCE</scope>
</reference>
<comment type="caution">
    <text evidence="2">The sequence shown here is derived from an EMBL/GenBank/DDBJ whole genome shotgun (WGS) entry which is preliminary data.</text>
</comment>
<dbReference type="EMBL" id="BMAW01089040">
    <property type="protein sequence ID" value="GFS37752.1"/>
    <property type="molecule type" value="Genomic_DNA"/>
</dbReference>
<evidence type="ECO:0000313" key="2">
    <source>
        <dbReference type="EMBL" id="GFS37752.1"/>
    </source>
</evidence>
<evidence type="ECO:0000313" key="3">
    <source>
        <dbReference type="Proteomes" id="UP000887013"/>
    </source>
</evidence>
<accession>A0A8X6IAV4</accession>
<feature type="transmembrane region" description="Helical" evidence="1">
    <location>
        <begin position="57"/>
        <end position="75"/>
    </location>
</feature>
<feature type="transmembrane region" description="Helical" evidence="1">
    <location>
        <begin position="95"/>
        <end position="114"/>
    </location>
</feature>
<name>A0A8X6IAV4_NEPPI</name>
<keyword evidence="1" id="KW-1133">Transmembrane helix</keyword>